<proteinExistence type="predicted"/>
<protein>
    <submittedName>
        <fullName evidence="2">Uncharacterized protein</fullName>
    </submittedName>
</protein>
<keyword evidence="3" id="KW-1185">Reference proteome</keyword>
<reference evidence="2 3" key="1">
    <citation type="submission" date="2024-04" db="EMBL/GenBank/DDBJ databases">
        <title>Tritrichomonas musculus Genome.</title>
        <authorList>
            <person name="Alves-Ferreira E."/>
            <person name="Grigg M."/>
            <person name="Lorenzi H."/>
            <person name="Galac M."/>
        </authorList>
    </citation>
    <scope>NUCLEOTIDE SEQUENCE [LARGE SCALE GENOMIC DNA]</scope>
    <source>
        <strain evidence="2 3">EAF2021</strain>
    </source>
</reference>
<feature type="region of interest" description="Disordered" evidence="1">
    <location>
        <begin position="73"/>
        <end position="110"/>
    </location>
</feature>
<comment type="caution">
    <text evidence="2">The sequence shown here is derived from an EMBL/GenBank/DDBJ whole genome shotgun (WGS) entry which is preliminary data.</text>
</comment>
<dbReference type="Proteomes" id="UP001470230">
    <property type="component" value="Unassembled WGS sequence"/>
</dbReference>
<feature type="compositionally biased region" description="Low complexity" evidence="1">
    <location>
        <begin position="96"/>
        <end position="110"/>
    </location>
</feature>
<name>A0ABR2K0D5_9EUKA</name>
<feature type="compositionally biased region" description="Polar residues" evidence="1">
    <location>
        <begin position="74"/>
        <end position="95"/>
    </location>
</feature>
<gene>
    <name evidence="2" type="ORF">M9Y10_043694</name>
</gene>
<evidence type="ECO:0000313" key="3">
    <source>
        <dbReference type="Proteomes" id="UP001470230"/>
    </source>
</evidence>
<accession>A0ABR2K0D5</accession>
<dbReference type="EMBL" id="JAPFFF010000008">
    <property type="protein sequence ID" value="KAK8884579.1"/>
    <property type="molecule type" value="Genomic_DNA"/>
</dbReference>
<organism evidence="2 3">
    <name type="scientific">Tritrichomonas musculus</name>
    <dbReference type="NCBI Taxonomy" id="1915356"/>
    <lineage>
        <taxon>Eukaryota</taxon>
        <taxon>Metamonada</taxon>
        <taxon>Parabasalia</taxon>
        <taxon>Tritrichomonadida</taxon>
        <taxon>Tritrichomonadidae</taxon>
        <taxon>Tritrichomonas</taxon>
    </lineage>
</organism>
<evidence type="ECO:0000256" key="1">
    <source>
        <dbReference type="SAM" id="MobiDB-lite"/>
    </source>
</evidence>
<sequence>MLSNRPRNPSKWHCIFVVTKKTREVKCFKLDSLGRLKTKFKRSAPRKIGDLLTTKLPSKQFIVKYLPPKFDNNRLPSPTVFQQDQSQKNNENASINTNSTNHENNTNSSNKQGEEIFIDSMLNKFMNFEDFLFFENFDSDDFDSHEEK</sequence>
<evidence type="ECO:0000313" key="2">
    <source>
        <dbReference type="EMBL" id="KAK8884579.1"/>
    </source>
</evidence>